<evidence type="ECO:0000256" key="7">
    <source>
        <dbReference type="ARBA" id="ARBA00023157"/>
    </source>
</evidence>
<keyword evidence="8" id="KW-0406">Ion transport</keyword>
<evidence type="ECO:0000313" key="12">
    <source>
        <dbReference type="EMBL" id="KAL3856624.1"/>
    </source>
</evidence>
<dbReference type="CDD" id="cd17336">
    <property type="entry name" value="MFS_SLCO_OATP"/>
    <property type="match status" value="1"/>
</dbReference>
<feature type="transmembrane region" description="Helical" evidence="8">
    <location>
        <begin position="425"/>
        <end position="445"/>
    </location>
</feature>
<evidence type="ECO:0000256" key="3">
    <source>
        <dbReference type="ARBA" id="ARBA00022475"/>
    </source>
</evidence>
<dbReference type="GO" id="GO:0005886">
    <property type="term" value="C:plasma membrane"/>
    <property type="evidence" value="ECO:0007669"/>
    <property type="project" value="UniProtKB-SubCell"/>
</dbReference>
<reference evidence="12 13" key="1">
    <citation type="submission" date="2024-11" db="EMBL/GenBank/DDBJ databases">
        <title>Chromosome-level genome assembly of the freshwater bivalve Anodonta woodiana.</title>
        <authorList>
            <person name="Chen X."/>
        </authorList>
    </citation>
    <scope>NUCLEOTIDE SEQUENCE [LARGE SCALE GENOMIC DNA]</scope>
    <source>
        <strain evidence="12">MN2024</strain>
        <tissue evidence="12">Gills</tissue>
    </source>
</reference>
<keyword evidence="7" id="KW-1015">Disulfide bond</keyword>
<feature type="transmembrane region" description="Helical" evidence="8">
    <location>
        <begin position="629"/>
        <end position="646"/>
    </location>
</feature>
<feature type="domain" description="Kazal-like" evidence="11">
    <location>
        <begin position="466"/>
        <end position="517"/>
    </location>
</feature>
<protein>
    <recommendedName>
        <fullName evidence="8">Solute carrier organic anion transporter family member</fullName>
    </recommendedName>
</protein>
<feature type="transmembrane region" description="Helical" evidence="8">
    <location>
        <begin position="282"/>
        <end position="306"/>
    </location>
</feature>
<feature type="transmembrane region" description="Helical" evidence="8">
    <location>
        <begin position="393"/>
        <end position="413"/>
    </location>
</feature>
<dbReference type="SUPFAM" id="SSF103473">
    <property type="entry name" value="MFS general substrate transporter"/>
    <property type="match status" value="1"/>
</dbReference>
<organism evidence="12 13">
    <name type="scientific">Sinanodonta woodiana</name>
    <name type="common">Chinese pond mussel</name>
    <name type="synonym">Anodonta woodiana</name>
    <dbReference type="NCBI Taxonomy" id="1069815"/>
    <lineage>
        <taxon>Eukaryota</taxon>
        <taxon>Metazoa</taxon>
        <taxon>Spiralia</taxon>
        <taxon>Lophotrochozoa</taxon>
        <taxon>Mollusca</taxon>
        <taxon>Bivalvia</taxon>
        <taxon>Autobranchia</taxon>
        <taxon>Heteroconchia</taxon>
        <taxon>Palaeoheterodonta</taxon>
        <taxon>Unionida</taxon>
        <taxon>Unionoidea</taxon>
        <taxon>Unionidae</taxon>
        <taxon>Unioninae</taxon>
        <taxon>Sinanodonta</taxon>
    </lineage>
</organism>
<dbReference type="NCBIfam" id="TIGR00805">
    <property type="entry name" value="oat"/>
    <property type="match status" value="1"/>
</dbReference>
<dbReference type="GO" id="GO:0006811">
    <property type="term" value="P:monoatomic ion transport"/>
    <property type="evidence" value="ECO:0007669"/>
    <property type="project" value="UniProtKB-KW"/>
</dbReference>
<keyword evidence="5 8" id="KW-1133">Transmembrane helix</keyword>
<dbReference type="PANTHER" id="PTHR11388:SF142">
    <property type="entry name" value="SOLUTE CARRIER ORGANIC ANION TRANSPORTER FAMILY MEMBER 5A1"/>
    <property type="match status" value="1"/>
</dbReference>
<dbReference type="InterPro" id="IPR002350">
    <property type="entry name" value="Kazal_dom"/>
</dbReference>
<dbReference type="AlphaFoldDB" id="A0ABD3V4T1"/>
<evidence type="ECO:0000259" key="10">
    <source>
        <dbReference type="PROSITE" id="PS50850"/>
    </source>
</evidence>
<dbReference type="EMBL" id="JBJQND010000013">
    <property type="protein sequence ID" value="KAL3856624.1"/>
    <property type="molecule type" value="Genomic_DNA"/>
</dbReference>
<evidence type="ECO:0000256" key="6">
    <source>
        <dbReference type="ARBA" id="ARBA00023136"/>
    </source>
</evidence>
<feature type="domain" description="Major facilitator superfamily (MFS) profile" evidence="10">
    <location>
        <begin position="47"/>
        <end position="650"/>
    </location>
</feature>
<gene>
    <name evidence="12" type="ORF">ACJMK2_011359</name>
</gene>
<dbReference type="PROSITE" id="PS50850">
    <property type="entry name" value="MFS"/>
    <property type="match status" value="1"/>
</dbReference>
<dbReference type="Pfam" id="PF03137">
    <property type="entry name" value="OATP"/>
    <property type="match status" value="1"/>
</dbReference>
<dbReference type="InterPro" id="IPR004156">
    <property type="entry name" value="OATP"/>
</dbReference>
<feature type="transmembrane region" description="Helical" evidence="8">
    <location>
        <begin position="113"/>
        <end position="134"/>
    </location>
</feature>
<feature type="transmembrane region" description="Helical" evidence="8">
    <location>
        <begin position="44"/>
        <end position="65"/>
    </location>
</feature>
<dbReference type="PROSITE" id="PS51465">
    <property type="entry name" value="KAZAL_2"/>
    <property type="match status" value="1"/>
</dbReference>
<evidence type="ECO:0000256" key="4">
    <source>
        <dbReference type="ARBA" id="ARBA00022692"/>
    </source>
</evidence>
<evidence type="ECO:0000256" key="9">
    <source>
        <dbReference type="SAM" id="MobiDB-lite"/>
    </source>
</evidence>
<comment type="subcellular location">
    <subcellularLocation>
        <location evidence="1 8">Cell membrane</location>
        <topology evidence="1 8">Multi-pass membrane protein</topology>
    </subcellularLocation>
</comment>
<evidence type="ECO:0000256" key="2">
    <source>
        <dbReference type="ARBA" id="ARBA00009657"/>
    </source>
</evidence>
<dbReference type="InterPro" id="IPR036259">
    <property type="entry name" value="MFS_trans_sf"/>
</dbReference>
<feature type="transmembrane region" description="Helical" evidence="8">
    <location>
        <begin position="198"/>
        <end position="218"/>
    </location>
</feature>
<keyword evidence="8" id="KW-0813">Transport</keyword>
<feature type="transmembrane region" description="Helical" evidence="8">
    <location>
        <begin position="538"/>
        <end position="560"/>
    </location>
</feature>
<evidence type="ECO:0000256" key="8">
    <source>
        <dbReference type="RuleBase" id="RU362056"/>
    </source>
</evidence>
<proteinExistence type="inferred from homology"/>
<dbReference type="InterPro" id="IPR036058">
    <property type="entry name" value="Kazal_dom_sf"/>
</dbReference>
<keyword evidence="13" id="KW-1185">Reference proteome</keyword>
<comment type="caution">
    <text evidence="12">The sequence shown here is derived from an EMBL/GenBank/DDBJ whole genome shotgun (WGS) entry which is preliminary data.</text>
</comment>
<dbReference type="Proteomes" id="UP001634394">
    <property type="component" value="Unassembled WGS sequence"/>
</dbReference>
<evidence type="ECO:0000313" key="13">
    <source>
        <dbReference type="Proteomes" id="UP001634394"/>
    </source>
</evidence>
<evidence type="ECO:0000256" key="1">
    <source>
        <dbReference type="ARBA" id="ARBA00004651"/>
    </source>
</evidence>
<feature type="transmembrane region" description="Helical" evidence="8">
    <location>
        <begin position="354"/>
        <end position="373"/>
    </location>
</feature>
<feature type="transmembrane region" description="Helical" evidence="8">
    <location>
        <begin position="85"/>
        <end position="106"/>
    </location>
</feature>
<feature type="transmembrane region" description="Helical" evidence="8">
    <location>
        <begin position="239"/>
        <end position="262"/>
    </location>
</feature>
<dbReference type="PANTHER" id="PTHR11388">
    <property type="entry name" value="ORGANIC ANION TRANSPORTER"/>
    <property type="match status" value="1"/>
</dbReference>
<evidence type="ECO:0000259" key="11">
    <source>
        <dbReference type="PROSITE" id="PS51465"/>
    </source>
</evidence>
<evidence type="ECO:0000256" key="5">
    <source>
        <dbReference type="ARBA" id="ARBA00022989"/>
    </source>
</evidence>
<dbReference type="Pfam" id="PF07648">
    <property type="entry name" value="Kazal_2"/>
    <property type="match status" value="1"/>
</dbReference>
<comment type="similarity">
    <text evidence="2 8">Belongs to the organo anion transporter (TC 2.A.60) family.</text>
</comment>
<feature type="region of interest" description="Disordered" evidence="9">
    <location>
        <begin position="1"/>
        <end position="29"/>
    </location>
</feature>
<feature type="transmembrane region" description="Helical" evidence="8">
    <location>
        <begin position="569"/>
        <end position="587"/>
    </location>
</feature>
<dbReference type="SUPFAM" id="SSF100895">
    <property type="entry name" value="Kazal-type serine protease inhibitors"/>
    <property type="match status" value="1"/>
</dbReference>
<dbReference type="Gene3D" id="1.20.1250.20">
    <property type="entry name" value="MFS general substrate transporter like domains"/>
    <property type="match status" value="1"/>
</dbReference>
<feature type="compositionally biased region" description="Basic and acidic residues" evidence="9">
    <location>
        <begin position="10"/>
        <end position="25"/>
    </location>
</feature>
<keyword evidence="3" id="KW-1003">Cell membrane</keyword>
<keyword evidence="6 8" id="KW-0472">Membrane</keyword>
<keyword evidence="4 8" id="KW-0812">Transmembrane</keyword>
<name>A0ABD3V4T1_SINWO</name>
<sequence>MEETENLRAQAEERPMSRKKEDRSDTQCGIGSCKPSALRCCATMCTFVAVYSISGLLTSVLSVYIASQITTLEKQFGLSSTQTGFILSCNDIGYLSTTLIASYLAQKVHIPRVLAASTVLYGISGIICSLAYFISKDSLKIPEIEVSSSVNDSGGDQISQYYTNNPTFEAPMCSIEELLPENCTTHVSKHTIGLPNEYSILAVALIGGGMILQGVGKAPRYSMVSTYIDDNVKRTQTPLYVGIVSGVGVFGPAIAFASGGIFSTIYVTLEDVNIHPRHPSWIGAWWLGFLIYGIASIISAGPLLFFPRRMKKGDDEEAKRTMQKQKRKAKGKLIWKKRFFEFLQTLRRLLTNPVYMPLIAAVCLTLLGVSSSISFGPKYLEVEFFVPTWKANILQGVVGILTASLGTVMGGVVTTKFKLHPVTCVKIVLVVYLVSTGLGSLNFLFGCYNPDITGYSRSGSDPEFSRNDSKSCVDACHCDPTSYFPICGSNKLNYFSPCYAGCSEADEKGFHGCSCIGQNGTATAGLCDSNCNMLAPYLVLNAVTNLLGTFNMMPIFFIYLRSVKDEDKAFAIGLSAFMSTLLGWFPGPVIFGKLVDTTCLLWKSSCGNIGSCAMYDADLFRYIKSGYETILRSFTILVFIVVLLKARKKKDWNLGEPMALPAEENILFLEEKDLAKTPTDWDPNPIYKVKFQPKQLKSFKY</sequence>
<accession>A0ABD3V4T1</accession>
<dbReference type="InterPro" id="IPR020846">
    <property type="entry name" value="MFS_dom"/>
</dbReference>